<organism evidence="5 6">
    <name type="scientific">Pycnoporus cinnabarinus</name>
    <name type="common">Cinnabar-red polypore</name>
    <name type="synonym">Trametes cinnabarina</name>
    <dbReference type="NCBI Taxonomy" id="5643"/>
    <lineage>
        <taxon>Eukaryota</taxon>
        <taxon>Fungi</taxon>
        <taxon>Dikarya</taxon>
        <taxon>Basidiomycota</taxon>
        <taxon>Agaricomycotina</taxon>
        <taxon>Agaricomycetes</taxon>
        <taxon>Polyporales</taxon>
        <taxon>Polyporaceae</taxon>
        <taxon>Trametes</taxon>
    </lineage>
</organism>
<feature type="domain" description="Acyl-CoA dehydrogenase/oxidase C-terminal" evidence="4">
    <location>
        <begin position="200"/>
        <end position="335"/>
    </location>
</feature>
<dbReference type="InterPro" id="IPR036250">
    <property type="entry name" value="AcylCo_DH-like_C"/>
</dbReference>
<sequence length="479" mass="52866">MRVEEGFQQASYSTEHPYTADPVLPGLLKRILPEKVFEADLLRLGDRLVNEIRPLAPLVHPATLIQYDEFGRRVDHLHTSEGWRKIEEFAIQEGYNAPAYERKHGEHSRTFQFVRTMLMTGDCHVVSIATVHIMQEDAELIELYGTDAMKRELVPRFLSRDPSTAYLSGQWMTERPGGSDVSRTETHATPAERLPTDLVHSAGSLARCLTIARAYAGVRAVEGGRTLLKDVPLHVANLAGVALLYRGLVHVVFGAVRLLGRSECGVASKAEEARLRLLTPAIKGYAALRATEGMEEAMTALGGLGYMEETGIGRLIRDAMVEKIWEGTVTVCALDLVRAATKDPQGVQHYVEWAKCVIASVPSSLKQQLWKPLDMLSAALAKLPSAFTESAANPLLPRLALDFFASLSCALYLLEHAAWSYGTAEPTQEEDVEAFRRWVSEGNLAKTEGEIEGVRRAGSWRETLNSRLVYGSGDVSSKL</sequence>
<dbReference type="PANTHER" id="PTHR42707">
    <property type="entry name" value="ACYL-COA DEHYDROGENASE"/>
    <property type="match status" value="1"/>
</dbReference>
<dbReference type="Pfam" id="PF00441">
    <property type="entry name" value="Acyl-CoA_dh_1"/>
    <property type="match status" value="1"/>
</dbReference>
<name>A0A060SH16_PYCCI</name>
<dbReference type="InterPro" id="IPR009100">
    <property type="entry name" value="AcylCoA_DH/oxidase_NM_dom_sf"/>
</dbReference>
<gene>
    <name evidence="5" type="ORF">BN946_scf185015.g18</name>
</gene>
<keyword evidence="2" id="KW-0285">Flavoprotein</keyword>
<keyword evidence="6" id="KW-1185">Reference proteome</keyword>
<dbReference type="EMBL" id="CCBP010000123">
    <property type="protein sequence ID" value="CDO73690.1"/>
    <property type="molecule type" value="Genomic_DNA"/>
</dbReference>
<keyword evidence="3" id="KW-0274">FAD</keyword>
<evidence type="ECO:0000256" key="1">
    <source>
        <dbReference type="ARBA" id="ARBA00009347"/>
    </source>
</evidence>
<dbReference type="SUPFAM" id="SSF56645">
    <property type="entry name" value="Acyl-CoA dehydrogenase NM domain-like"/>
    <property type="match status" value="1"/>
</dbReference>
<dbReference type="Proteomes" id="UP000029665">
    <property type="component" value="Unassembled WGS sequence"/>
</dbReference>
<dbReference type="SUPFAM" id="SSF47203">
    <property type="entry name" value="Acyl-CoA dehydrogenase C-terminal domain-like"/>
    <property type="match status" value="1"/>
</dbReference>
<evidence type="ECO:0000256" key="2">
    <source>
        <dbReference type="ARBA" id="ARBA00022630"/>
    </source>
</evidence>
<evidence type="ECO:0000313" key="5">
    <source>
        <dbReference type="EMBL" id="CDO73690.1"/>
    </source>
</evidence>
<accession>A0A060SH16</accession>
<evidence type="ECO:0000256" key="3">
    <source>
        <dbReference type="ARBA" id="ARBA00022827"/>
    </source>
</evidence>
<evidence type="ECO:0000259" key="4">
    <source>
        <dbReference type="Pfam" id="PF00441"/>
    </source>
</evidence>
<dbReference type="HOGENOM" id="CLU_016513_1_0_1"/>
<dbReference type="InterPro" id="IPR052904">
    <property type="entry name" value="Acyl-CoA_dehydrogenase-like"/>
</dbReference>
<dbReference type="Gene3D" id="1.20.140.10">
    <property type="entry name" value="Butyryl-CoA Dehydrogenase, subunit A, domain 3"/>
    <property type="match status" value="1"/>
</dbReference>
<dbReference type="GO" id="GO:0003995">
    <property type="term" value="F:acyl-CoA dehydrogenase activity"/>
    <property type="evidence" value="ECO:0007669"/>
    <property type="project" value="TreeGrafter"/>
</dbReference>
<dbReference type="STRING" id="5643.A0A060SH16"/>
<dbReference type="Gene3D" id="2.40.110.20">
    <property type="match status" value="1"/>
</dbReference>
<comment type="caution">
    <text evidence="5">The sequence shown here is derived from an EMBL/GenBank/DDBJ whole genome shotgun (WGS) entry which is preliminary data.</text>
</comment>
<dbReference type="InterPro" id="IPR009075">
    <property type="entry name" value="AcylCo_DH/oxidase_C"/>
</dbReference>
<protein>
    <recommendedName>
        <fullName evidence="4">Acyl-CoA dehydrogenase/oxidase C-terminal domain-containing protein</fullName>
    </recommendedName>
</protein>
<comment type="similarity">
    <text evidence="1">Belongs to the acyl-CoA dehydrogenase family.</text>
</comment>
<dbReference type="OMA" id="RTETHAT"/>
<dbReference type="AlphaFoldDB" id="A0A060SH16"/>
<dbReference type="OrthoDB" id="10251155at2759"/>
<proteinExistence type="inferred from homology"/>
<dbReference type="PANTHER" id="PTHR42707:SF2">
    <property type="entry name" value="ACD11 DEHYDROGENASE"/>
    <property type="match status" value="1"/>
</dbReference>
<dbReference type="Gene3D" id="6.10.250.600">
    <property type="match status" value="1"/>
</dbReference>
<reference evidence="5" key="1">
    <citation type="submission" date="2014-01" db="EMBL/GenBank/DDBJ databases">
        <title>The genome of the white-rot fungus Pycnoporus cinnabarinus: a basidiomycete model with a versatile arsenal for lignocellulosic biomass breakdown.</title>
        <authorList>
            <person name="Levasseur A."/>
            <person name="Lomascolo A."/>
            <person name="Ruiz-Duenas F.J."/>
            <person name="Uzan E."/>
            <person name="Piumi F."/>
            <person name="Kues U."/>
            <person name="Ram A.F.J."/>
            <person name="Murat C."/>
            <person name="Haon M."/>
            <person name="Benoit I."/>
            <person name="Arfi Y."/>
            <person name="Chevret D."/>
            <person name="Drula E."/>
            <person name="Kwon M.J."/>
            <person name="Gouret P."/>
            <person name="Lesage-Meessen L."/>
            <person name="Lombard V."/>
            <person name="Mariette J."/>
            <person name="Noirot C."/>
            <person name="Park J."/>
            <person name="Patyshakuliyeva A."/>
            <person name="Wieneger R.A.B."/>
            <person name="Wosten H.A.B."/>
            <person name="Martin F."/>
            <person name="Coutinho P.M."/>
            <person name="de Vries R."/>
            <person name="Martinez A.T."/>
            <person name="Klopp C."/>
            <person name="Pontarotti P."/>
            <person name="Henrissat B."/>
            <person name="Record E."/>
        </authorList>
    </citation>
    <scope>NUCLEOTIDE SEQUENCE [LARGE SCALE GENOMIC DNA]</scope>
    <source>
        <strain evidence="5">BRFM137</strain>
    </source>
</reference>
<evidence type="ECO:0000313" key="6">
    <source>
        <dbReference type="Proteomes" id="UP000029665"/>
    </source>
</evidence>